<dbReference type="InterPro" id="IPR001303">
    <property type="entry name" value="Aldolase_II/adducin_N"/>
</dbReference>
<evidence type="ECO:0000256" key="1">
    <source>
        <dbReference type="ARBA" id="ARBA00022723"/>
    </source>
</evidence>
<feature type="domain" description="Class II aldolase/adducin N-terminal" evidence="3">
    <location>
        <begin position="13"/>
        <end position="188"/>
    </location>
</feature>
<dbReference type="SMART" id="SM01007">
    <property type="entry name" value="Aldolase_II"/>
    <property type="match status" value="1"/>
</dbReference>
<evidence type="ECO:0000313" key="4">
    <source>
        <dbReference type="EMBL" id="MFB5190026.1"/>
    </source>
</evidence>
<dbReference type="EMBL" id="JBDXSU010000004">
    <property type="protein sequence ID" value="MFB5190026.1"/>
    <property type="molecule type" value="Genomic_DNA"/>
</dbReference>
<sequence>MDEKNAVDYEMKLHVAKSIRMLDYVGLLDMNGHVSLRVPGEETFLINSRKASRASVTVGHIVRCDLDGRLVAGEDEPPSEVHIHAAIYQARSDVSSVVHSHPHWQTVLGIAGIDVKPVFGIGAFVDHIETYELSSLINTPEMGAEIAQLLKESFAVHLRHHGSVVVGDNVESAFARSVFMEENAKKQYFASLLDANHWVLEGENLERTRRTTWSPSIVQKVWTYYEEKAGRVGALDQVATS</sequence>
<dbReference type="SUPFAM" id="SSF53639">
    <property type="entry name" value="AraD/HMP-PK domain-like"/>
    <property type="match status" value="1"/>
</dbReference>
<accession>A0ABV5ACN6</accession>
<dbReference type="RefSeq" id="WP_275476184.1">
    <property type="nucleotide sequence ID" value="NZ_CP162940.1"/>
</dbReference>
<keyword evidence="5" id="KW-1185">Reference proteome</keyword>
<evidence type="ECO:0000313" key="5">
    <source>
        <dbReference type="Proteomes" id="UP001579974"/>
    </source>
</evidence>
<dbReference type="Gene3D" id="3.40.225.10">
    <property type="entry name" value="Class II aldolase/adducin N-terminal domain"/>
    <property type="match status" value="1"/>
</dbReference>
<dbReference type="PANTHER" id="PTHR22789:SF0">
    <property type="entry name" value="3-OXO-TETRONATE 4-PHOSPHATE DECARBOXYLASE-RELATED"/>
    <property type="match status" value="1"/>
</dbReference>
<organism evidence="4 5">
    <name type="scientific">Alicyclobacillus fastidiosus</name>
    <dbReference type="NCBI Taxonomy" id="392011"/>
    <lineage>
        <taxon>Bacteria</taxon>
        <taxon>Bacillati</taxon>
        <taxon>Bacillota</taxon>
        <taxon>Bacilli</taxon>
        <taxon>Bacillales</taxon>
        <taxon>Alicyclobacillaceae</taxon>
        <taxon>Alicyclobacillus</taxon>
    </lineage>
</organism>
<dbReference type="Proteomes" id="UP001579974">
    <property type="component" value="Unassembled WGS sequence"/>
</dbReference>
<dbReference type="InterPro" id="IPR036409">
    <property type="entry name" value="Aldolase_II/adducin_N_sf"/>
</dbReference>
<protein>
    <submittedName>
        <fullName evidence="4">Class II aldolase/adducin family protein</fullName>
    </submittedName>
</protein>
<dbReference type="PANTHER" id="PTHR22789">
    <property type="entry name" value="FUCULOSE PHOSPHATE ALDOLASE"/>
    <property type="match status" value="1"/>
</dbReference>
<dbReference type="InterPro" id="IPR050197">
    <property type="entry name" value="Aldolase_class_II_sugar_metab"/>
</dbReference>
<keyword evidence="1" id="KW-0479">Metal-binding</keyword>
<evidence type="ECO:0000259" key="3">
    <source>
        <dbReference type="SMART" id="SM01007"/>
    </source>
</evidence>
<evidence type="ECO:0000256" key="2">
    <source>
        <dbReference type="ARBA" id="ARBA00023239"/>
    </source>
</evidence>
<dbReference type="Pfam" id="PF00596">
    <property type="entry name" value="Aldolase_II"/>
    <property type="match status" value="1"/>
</dbReference>
<gene>
    <name evidence="4" type="ORF">KKP3000_003419</name>
</gene>
<reference evidence="4 5" key="1">
    <citation type="journal article" date="2024" name="Int. J. Mol. Sci.">
        <title>Exploration of Alicyclobacillus spp. Genome in Search of Antibiotic Resistance.</title>
        <authorList>
            <person name="Bucka-Kolendo J."/>
            <person name="Kiousi D.E."/>
            <person name="Dekowska A."/>
            <person name="Mikolajczuk-Szczyrba A."/>
            <person name="Karadedos D.M."/>
            <person name="Michael P."/>
            <person name="Galanis A."/>
            <person name="Sokolowska B."/>
        </authorList>
    </citation>
    <scope>NUCLEOTIDE SEQUENCE [LARGE SCALE GENOMIC DNA]</scope>
    <source>
        <strain evidence="4 5">KKP 3000</strain>
    </source>
</reference>
<name>A0ABV5ACN6_9BACL</name>
<keyword evidence="2" id="KW-0456">Lyase</keyword>
<proteinExistence type="predicted"/>
<comment type="caution">
    <text evidence="4">The sequence shown here is derived from an EMBL/GenBank/DDBJ whole genome shotgun (WGS) entry which is preliminary data.</text>
</comment>